<dbReference type="Proteomes" id="UP000041254">
    <property type="component" value="Unassembled WGS sequence"/>
</dbReference>
<dbReference type="AlphaFoldDB" id="A0A0G4G8X6"/>
<dbReference type="Pfam" id="PF04749">
    <property type="entry name" value="PLAC8"/>
    <property type="match status" value="1"/>
</dbReference>
<protein>
    <submittedName>
        <fullName evidence="2">Uncharacterized protein</fullName>
    </submittedName>
</protein>
<gene>
    <name evidence="2" type="ORF">Vbra_22971</name>
</gene>
<evidence type="ECO:0000313" key="2">
    <source>
        <dbReference type="EMBL" id="CEM25265.1"/>
    </source>
</evidence>
<organism evidence="2 3">
    <name type="scientific">Vitrella brassicaformis (strain CCMP3155)</name>
    <dbReference type="NCBI Taxonomy" id="1169540"/>
    <lineage>
        <taxon>Eukaryota</taxon>
        <taxon>Sar</taxon>
        <taxon>Alveolata</taxon>
        <taxon>Colpodellida</taxon>
        <taxon>Vitrellaceae</taxon>
        <taxon>Vitrella</taxon>
    </lineage>
</organism>
<keyword evidence="1" id="KW-1133">Transmembrane helix</keyword>
<keyword evidence="1" id="KW-0812">Transmembrane</keyword>
<keyword evidence="1" id="KW-0472">Membrane</keyword>
<evidence type="ECO:0000313" key="3">
    <source>
        <dbReference type="Proteomes" id="UP000041254"/>
    </source>
</evidence>
<feature type="transmembrane region" description="Helical" evidence="1">
    <location>
        <begin position="70"/>
        <end position="91"/>
    </location>
</feature>
<dbReference type="VEuPathDB" id="CryptoDB:Vbra_22971"/>
<dbReference type="NCBIfam" id="TIGR01571">
    <property type="entry name" value="A_thal_Cys_rich"/>
    <property type="match status" value="1"/>
</dbReference>
<sequence>MSNQPINVGPQQAVYGAVEPPPGSPERDAMWSARWSDGICGCFSDCFSCILGCCGLGCINKAQAVERVKIMGLWPAIILFGSLSILLPLILTGVMEIRFTSKYPHLSSVGSFGTNAKCYEAIKMLGLGDPFKKYLSYETRRRLGWEEKPIIRPFVFPKIPEDLPAEGVALIYLEYEQFEKDSVLLYVDSVSGLIRLVYIVVLVIYRMKIRRHYRIPPTDCCEDCLLVCCCAPCTICQEYRHVSRAMGYKLDMPPINPSAAAPIPAGALYVQTVQVAAPAAVPQGSTAADTV</sequence>
<keyword evidence="3" id="KW-1185">Reference proteome</keyword>
<dbReference type="PANTHER" id="PTHR15907">
    <property type="entry name" value="DUF614 FAMILY PROTEIN-RELATED"/>
    <property type="match status" value="1"/>
</dbReference>
<dbReference type="InParanoid" id="A0A0G4G8X6"/>
<reference evidence="2 3" key="1">
    <citation type="submission" date="2014-11" db="EMBL/GenBank/DDBJ databases">
        <authorList>
            <person name="Zhu J."/>
            <person name="Qi W."/>
            <person name="Song R."/>
        </authorList>
    </citation>
    <scope>NUCLEOTIDE SEQUENCE [LARGE SCALE GENOMIC DNA]</scope>
</reference>
<feature type="transmembrane region" description="Helical" evidence="1">
    <location>
        <begin position="183"/>
        <end position="205"/>
    </location>
</feature>
<dbReference type="EMBL" id="CDMY01000594">
    <property type="protein sequence ID" value="CEM25265.1"/>
    <property type="molecule type" value="Genomic_DNA"/>
</dbReference>
<accession>A0A0G4G8X6</accession>
<proteinExistence type="predicted"/>
<evidence type="ECO:0000256" key="1">
    <source>
        <dbReference type="SAM" id="Phobius"/>
    </source>
</evidence>
<name>A0A0G4G8X6_VITBC</name>
<dbReference type="InterPro" id="IPR006461">
    <property type="entry name" value="PLAC_motif_containing"/>
</dbReference>
<dbReference type="PhylomeDB" id="A0A0G4G8X6"/>